<evidence type="ECO:0000256" key="1">
    <source>
        <dbReference type="SAM" id="MobiDB-lite"/>
    </source>
</evidence>
<dbReference type="RefSeq" id="XP_033685683.1">
    <property type="nucleotide sequence ID" value="XM_033821346.1"/>
</dbReference>
<protein>
    <submittedName>
        <fullName evidence="2">Uncharacterized protein</fullName>
    </submittedName>
</protein>
<organism evidence="2 3">
    <name type="scientific">Trematosphaeria pertusa</name>
    <dbReference type="NCBI Taxonomy" id="390896"/>
    <lineage>
        <taxon>Eukaryota</taxon>
        <taxon>Fungi</taxon>
        <taxon>Dikarya</taxon>
        <taxon>Ascomycota</taxon>
        <taxon>Pezizomycotina</taxon>
        <taxon>Dothideomycetes</taxon>
        <taxon>Pleosporomycetidae</taxon>
        <taxon>Pleosporales</taxon>
        <taxon>Massarineae</taxon>
        <taxon>Trematosphaeriaceae</taxon>
        <taxon>Trematosphaeria</taxon>
    </lineage>
</organism>
<proteinExistence type="predicted"/>
<dbReference type="OrthoDB" id="3801208at2759"/>
<evidence type="ECO:0000313" key="3">
    <source>
        <dbReference type="Proteomes" id="UP000800094"/>
    </source>
</evidence>
<reference evidence="2" key="1">
    <citation type="journal article" date="2020" name="Stud. Mycol.">
        <title>101 Dothideomycetes genomes: a test case for predicting lifestyles and emergence of pathogens.</title>
        <authorList>
            <person name="Haridas S."/>
            <person name="Albert R."/>
            <person name="Binder M."/>
            <person name="Bloem J."/>
            <person name="Labutti K."/>
            <person name="Salamov A."/>
            <person name="Andreopoulos B."/>
            <person name="Baker S."/>
            <person name="Barry K."/>
            <person name="Bills G."/>
            <person name="Bluhm B."/>
            <person name="Cannon C."/>
            <person name="Castanera R."/>
            <person name="Culley D."/>
            <person name="Daum C."/>
            <person name="Ezra D."/>
            <person name="Gonzalez J."/>
            <person name="Henrissat B."/>
            <person name="Kuo A."/>
            <person name="Liang C."/>
            <person name="Lipzen A."/>
            <person name="Lutzoni F."/>
            <person name="Magnuson J."/>
            <person name="Mondo S."/>
            <person name="Nolan M."/>
            <person name="Ohm R."/>
            <person name="Pangilinan J."/>
            <person name="Park H.-J."/>
            <person name="Ramirez L."/>
            <person name="Alfaro M."/>
            <person name="Sun H."/>
            <person name="Tritt A."/>
            <person name="Yoshinaga Y."/>
            <person name="Zwiers L.-H."/>
            <person name="Turgeon B."/>
            <person name="Goodwin S."/>
            <person name="Spatafora J."/>
            <person name="Crous P."/>
            <person name="Grigoriev I."/>
        </authorList>
    </citation>
    <scope>NUCLEOTIDE SEQUENCE</scope>
    <source>
        <strain evidence="2">CBS 122368</strain>
    </source>
</reference>
<gene>
    <name evidence="2" type="ORF">BU26DRAFT_268468</name>
</gene>
<name>A0A6A6IKE6_9PLEO</name>
<dbReference type="Proteomes" id="UP000800094">
    <property type="component" value="Unassembled WGS sequence"/>
</dbReference>
<evidence type="ECO:0000313" key="2">
    <source>
        <dbReference type="EMBL" id="KAF2250679.1"/>
    </source>
</evidence>
<dbReference type="AlphaFoldDB" id="A0A6A6IKE6"/>
<sequence length="217" mass="23620">MLHHANAIVLNNRVAYNGDTVMISLKDLQCLVAGAALLDTKATNVYTTLVNKLPAHARRQYQLEEWYQDTVNVSNAAKASQQVQKVVTRKNGIGSGRLGMQPGAAIPPPSAPKQPYIMINGHVAQPVFPAIPSSQANLPLCETTNLQTAPKHTLLRSPGQSPVKKKAKGTEVGPALRPLRPKMSLNEYMIWASVERTRLGVEDPIHDSKSLTTPCFD</sequence>
<dbReference type="GeneID" id="54574676"/>
<feature type="region of interest" description="Disordered" evidence="1">
    <location>
        <begin position="155"/>
        <end position="177"/>
    </location>
</feature>
<keyword evidence="3" id="KW-1185">Reference proteome</keyword>
<accession>A0A6A6IKE6</accession>
<dbReference type="EMBL" id="ML987193">
    <property type="protein sequence ID" value="KAF2250679.1"/>
    <property type="molecule type" value="Genomic_DNA"/>
</dbReference>